<keyword evidence="2" id="KW-1185">Reference proteome</keyword>
<protein>
    <submittedName>
        <fullName evidence="1">Uncharacterized protein</fullName>
    </submittedName>
</protein>
<dbReference type="Proteomes" id="UP000829420">
    <property type="component" value="Chromosome"/>
</dbReference>
<name>A0ACD3YA00_9GAMM</name>
<evidence type="ECO:0000313" key="1">
    <source>
        <dbReference type="EMBL" id="UNH39987.1"/>
    </source>
</evidence>
<accession>A0ACD3YA00</accession>
<dbReference type="EMBL" id="CP093255">
    <property type="protein sequence ID" value="UNH39987.1"/>
    <property type="molecule type" value="Genomic_DNA"/>
</dbReference>
<reference evidence="1" key="1">
    <citation type="submission" date="2022-03" db="EMBL/GenBank/DDBJ databases">
        <title>ESBL-producing Moellerella wisconsensis and Escherichia marmotae isolated from wild game meat.</title>
        <authorList>
            <person name="Biggel M."/>
        </authorList>
    </citation>
    <scope>NUCLEOTIDE SEQUENCE</scope>
    <source>
        <strain evidence="1">W1</strain>
    </source>
</reference>
<gene>
    <name evidence="1" type="ORF">MNY70_05965</name>
</gene>
<proteinExistence type="predicted"/>
<sequence>MKRTLAAIALAVLITGCDSKPEAPFGLKWGQSMESVSFINDGDCEKKRDETVCVFGGEQPFSELSYYNSLKFNKDGLFEVESMFVGGQDYLPDFKDFENKLNQEINYLKSIGFNQDVLTSISDKCKSSDSCNSIKEESESSHGKSEVWIWVEPSRNIHQLTVIFNK</sequence>
<organism evidence="1 2">
    <name type="scientific">Moellerella wisconsensis</name>
    <dbReference type="NCBI Taxonomy" id="158849"/>
    <lineage>
        <taxon>Bacteria</taxon>
        <taxon>Pseudomonadati</taxon>
        <taxon>Pseudomonadota</taxon>
        <taxon>Gammaproteobacteria</taxon>
        <taxon>Enterobacterales</taxon>
        <taxon>Morganellaceae</taxon>
        <taxon>Moellerella</taxon>
    </lineage>
</organism>
<evidence type="ECO:0000313" key="2">
    <source>
        <dbReference type="Proteomes" id="UP000829420"/>
    </source>
</evidence>